<accession>A0A371R8J3</accession>
<dbReference type="FunCoup" id="A0A371R8J3">
    <property type="interactions" value="127"/>
</dbReference>
<dbReference type="Pfam" id="PF00230">
    <property type="entry name" value="MIP"/>
    <property type="match status" value="1"/>
</dbReference>
<evidence type="ECO:0000313" key="8">
    <source>
        <dbReference type="EMBL" id="RFB01772.1"/>
    </source>
</evidence>
<comment type="subcellular location">
    <subcellularLocation>
        <location evidence="1">Membrane</location>
        <topology evidence="1">Multi-pass membrane protein</topology>
    </subcellularLocation>
</comment>
<dbReference type="EMBL" id="QUQO01000002">
    <property type="protein sequence ID" value="RFB01772.1"/>
    <property type="molecule type" value="Genomic_DNA"/>
</dbReference>
<evidence type="ECO:0000256" key="5">
    <source>
        <dbReference type="ARBA" id="ARBA00023136"/>
    </source>
</evidence>
<evidence type="ECO:0000256" key="3">
    <source>
        <dbReference type="ARBA" id="ARBA00022692"/>
    </source>
</evidence>
<feature type="transmembrane region" description="Helical" evidence="7">
    <location>
        <begin position="99"/>
        <end position="123"/>
    </location>
</feature>
<reference evidence="8 9" key="1">
    <citation type="submission" date="2018-08" db="EMBL/GenBank/DDBJ databases">
        <title>Parvularcula sp. SM1705, isolated from surface water of the South Sea China.</title>
        <authorList>
            <person name="Sun L."/>
        </authorList>
    </citation>
    <scope>NUCLEOTIDE SEQUENCE [LARGE SCALE GENOMIC DNA]</scope>
    <source>
        <strain evidence="8 9">SM1705</strain>
    </source>
</reference>
<gene>
    <name evidence="8" type="ORF">DX908_15030</name>
</gene>
<keyword evidence="3 6" id="KW-0812">Transmembrane</keyword>
<dbReference type="GO" id="GO:0015267">
    <property type="term" value="F:channel activity"/>
    <property type="evidence" value="ECO:0007669"/>
    <property type="project" value="InterPro"/>
</dbReference>
<evidence type="ECO:0000256" key="6">
    <source>
        <dbReference type="RuleBase" id="RU000477"/>
    </source>
</evidence>
<protein>
    <submittedName>
        <fullName evidence="8">Aquaporin family protein</fullName>
    </submittedName>
</protein>
<sequence>MTSNTTDDFDATAPVSPEQFDLARKAVAEFLGTALLLAIVVGSGIMGDVMAGGADGLALLANTLATGAGLMVLILIFGPISGAHFNPAVTLVFAVRGDLPWKSAGVFLLAQLAGGMAGVWAAHLMFDMPVLQVSLTDRTGPSLIFSEGIATFGLIATILGCVRFRPDATPFAVGLYITAAYWFTASTSFANPAVTLARAFSDTFAGIAPAAVPGFVLAQIFGALLAVTLFDWLLRVKNPCCASLYTRRQTRELHPAE</sequence>
<evidence type="ECO:0000313" key="9">
    <source>
        <dbReference type="Proteomes" id="UP000264589"/>
    </source>
</evidence>
<dbReference type="AlphaFoldDB" id="A0A371R8J3"/>
<feature type="transmembrane region" description="Helical" evidence="7">
    <location>
        <begin position="26"/>
        <end position="45"/>
    </location>
</feature>
<dbReference type="PRINTS" id="PR00783">
    <property type="entry name" value="MINTRINSICP"/>
</dbReference>
<comment type="similarity">
    <text evidence="6">Belongs to the MIP/aquaporin (TC 1.A.8) family.</text>
</comment>
<feature type="transmembrane region" description="Helical" evidence="7">
    <location>
        <begin position="143"/>
        <end position="164"/>
    </location>
</feature>
<feature type="transmembrane region" description="Helical" evidence="7">
    <location>
        <begin position="210"/>
        <end position="234"/>
    </location>
</feature>
<dbReference type="InterPro" id="IPR034294">
    <property type="entry name" value="Aquaporin_transptr"/>
</dbReference>
<feature type="transmembrane region" description="Helical" evidence="7">
    <location>
        <begin position="57"/>
        <end position="78"/>
    </location>
</feature>
<dbReference type="PANTHER" id="PTHR45724">
    <property type="entry name" value="AQUAPORIN NIP2-1"/>
    <property type="match status" value="1"/>
</dbReference>
<dbReference type="PANTHER" id="PTHR45724:SF13">
    <property type="entry name" value="AQUAPORIN NIP1-1-RELATED"/>
    <property type="match status" value="1"/>
</dbReference>
<name>A0A371R8J3_9PROT</name>
<dbReference type="GO" id="GO:0016020">
    <property type="term" value="C:membrane"/>
    <property type="evidence" value="ECO:0007669"/>
    <property type="project" value="UniProtKB-SubCell"/>
</dbReference>
<dbReference type="SUPFAM" id="SSF81338">
    <property type="entry name" value="Aquaporin-like"/>
    <property type="match status" value="1"/>
</dbReference>
<keyword evidence="9" id="KW-1185">Reference proteome</keyword>
<keyword evidence="2 6" id="KW-0813">Transport</keyword>
<evidence type="ECO:0000256" key="4">
    <source>
        <dbReference type="ARBA" id="ARBA00022989"/>
    </source>
</evidence>
<organism evidence="8 9">
    <name type="scientific">Parvularcula marina</name>
    <dbReference type="NCBI Taxonomy" id="2292771"/>
    <lineage>
        <taxon>Bacteria</taxon>
        <taxon>Pseudomonadati</taxon>
        <taxon>Pseudomonadota</taxon>
        <taxon>Alphaproteobacteria</taxon>
        <taxon>Parvularculales</taxon>
        <taxon>Parvularculaceae</taxon>
        <taxon>Parvularcula</taxon>
    </lineage>
</organism>
<feature type="transmembrane region" description="Helical" evidence="7">
    <location>
        <begin position="171"/>
        <end position="190"/>
    </location>
</feature>
<evidence type="ECO:0000256" key="1">
    <source>
        <dbReference type="ARBA" id="ARBA00004141"/>
    </source>
</evidence>
<keyword evidence="5 7" id="KW-0472">Membrane</keyword>
<dbReference type="Gene3D" id="1.20.1080.10">
    <property type="entry name" value="Glycerol uptake facilitator protein"/>
    <property type="match status" value="1"/>
</dbReference>
<evidence type="ECO:0000256" key="7">
    <source>
        <dbReference type="SAM" id="Phobius"/>
    </source>
</evidence>
<evidence type="ECO:0000256" key="2">
    <source>
        <dbReference type="ARBA" id="ARBA00022448"/>
    </source>
</evidence>
<dbReference type="InParanoid" id="A0A371R8J3"/>
<dbReference type="OrthoDB" id="9807293at2"/>
<dbReference type="InterPro" id="IPR000425">
    <property type="entry name" value="MIP"/>
</dbReference>
<proteinExistence type="inferred from homology"/>
<dbReference type="InterPro" id="IPR023271">
    <property type="entry name" value="Aquaporin-like"/>
</dbReference>
<keyword evidence="4 7" id="KW-1133">Transmembrane helix</keyword>
<dbReference type="Proteomes" id="UP000264589">
    <property type="component" value="Unassembled WGS sequence"/>
</dbReference>
<dbReference type="RefSeq" id="WP_116393486.1">
    <property type="nucleotide sequence ID" value="NZ_QUQO01000002.1"/>
</dbReference>
<comment type="caution">
    <text evidence="8">The sequence shown here is derived from an EMBL/GenBank/DDBJ whole genome shotgun (WGS) entry which is preliminary data.</text>
</comment>